<dbReference type="PANTHER" id="PTHR24321:SF8">
    <property type="entry name" value="ESTRADIOL 17-BETA-DEHYDROGENASE 8-RELATED"/>
    <property type="match status" value="1"/>
</dbReference>
<dbReference type="PRINTS" id="PR00081">
    <property type="entry name" value="GDHRDH"/>
</dbReference>
<protein>
    <submittedName>
        <fullName evidence="3">SDR family oxidoreductase</fullName>
    </submittedName>
</protein>
<accession>A0AA41XFQ6</accession>
<dbReference type="PANTHER" id="PTHR24321">
    <property type="entry name" value="DEHYDROGENASES, SHORT CHAIN"/>
    <property type="match status" value="1"/>
</dbReference>
<dbReference type="Pfam" id="PF13561">
    <property type="entry name" value="adh_short_C2"/>
    <property type="match status" value="1"/>
</dbReference>
<dbReference type="FunFam" id="3.40.50.720:FF:000084">
    <property type="entry name" value="Short-chain dehydrogenase reductase"/>
    <property type="match status" value="1"/>
</dbReference>
<dbReference type="InterPro" id="IPR020904">
    <property type="entry name" value="Sc_DH/Rdtase_CS"/>
</dbReference>
<evidence type="ECO:0000313" key="4">
    <source>
        <dbReference type="Proteomes" id="UP001165587"/>
    </source>
</evidence>
<proteinExistence type="inferred from homology"/>
<sequence>MKEGTGTARKALWVDLASNKSTEGANRKELMSYTHPKSLEGKAVVVTGSARGIGRGIARTLARNGARLLVTDILADDLETLREDMTSHGTDVHSIAADLREPDAAERIIEEAYRKFGAVHGLVNNAMAIKPPSPLECQTLADFDLAISTGPRATFALMKAAYPHLVSAGGGSIVNFGSGAGAAGEPGFASYGAAKESIRGLSRVAALEWGADNIRVNVVLPFARTEGTDYWEQTDPEAFNAAVNAVPLKRIGDSEKDVGALVSFLLSDDSTYLTAQSIFVAGGSGVSR</sequence>
<organism evidence="3 4">
    <name type="scientific">Herbiconiux oxytropis</name>
    <dbReference type="NCBI Taxonomy" id="2970915"/>
    <lineage>
        <taxon>Bacteria</taxon>
        <taxon>Bacillati</taxon>
        <taxon>Actinomycetota</taxon>
        <taxon>Actinomycetes</taxon>
        <taxon>Micrococcales</taxon>
        <taxon>Microbacteriaceae</taxon>
        <taxon>Herbiconiux</taxon>
    </lineage>
</organism>
<dbReference type="EMBL" id="JANLCK010000010">
    <property type="protein sequence ID" value="MCS5727362.1"/>
    <property type="molecule type" value="Genomic_DNA"/>
</dbReference>
<dbReference type="Proteomes" id="UP001165587">
    <property type="component" value="Unassembled WGS sequence"/>
</dbReference>
<name>A0AA41XFQ6_9MICO</name>
<evidence type="ECO:0000313" key="3">
    <source>
        <dbReference type="EMBL" id="MCS5727362.1"/>
    </source>
</evidence>
<keyword evidence="4" id="KW-1185">Reference proteome</keyword>
<comment type="caution">
    <text evidence="3">The sequence shown here is derived from an EMBL/GenBank/DDBJ whole genome shotgun (WGS) entry which is preliminary data.</text>
</comment>
<gene>
    <name evidence="3" type="ORF">N1028_15815</name>
</gene>
<dbReference type="Gene3D" id="3.40.50.720">
    <property type="entry name" value="NAD(P)-binding Rossmann-like Domain"/>
    <property type="match status" value="1"/>
</dbReference>
<comment type="similarity">
    <text evidence="1">Belongs to the short-chain dehydrogenases/reductases (SDR) family.</text>
</comment>
<dbReference type="RefSeq" id="WP_259530353.1">
    <property type="nucleotide sequence ID" value="NZ_JANLCK010000010.1"/>
</dbReference>
<evidence type="ECO:0000256" key="2">
    <source>
        <dbReference type="ARBA" id="ARBA00023002"/>
    </source>
</evidence>
<dbReference type="CDD" id="cd05233">
    <property type="entry name" value="SDR_c"/>
    <property type="match status" value="1"/>
</dbReference>
<evidence type="ECO:0000256" key="1">
    <source>
        <dbReference type="ARBA" id="ARBA00006484"/>
    </source>
</evidence>
<dbReference type="InterPro" id="IPR036291">
    <property type="entry name" value="NAD(P)-bd_dom_sf"/>
</dbReference>
<dbReference type="SUPFAM" id="SSF51735">
    <property type="entry name" value="NAD(P)-binding Rossmann-fold domains"/>
    <property type="match status" value="1"/>
</dbReference>
<keyword evidence="2" id="KW-0560">Oxidoreductase</keyword>
<dbReference type="InterPro" id="IPR002347">
    <property type="entry name" value="SDR_fam"/>
</dbReference>
<reference evidence="3" key="1">
    <citation type="submission" date="2022-08" db="EMBL/GenBank/DDBJ databases">
        <authorList>
            <person name="Deng Y."/>
            <person name="Han X.-F."/>
            <person name="Zhang Y.-Q."/>
        </authorList>
    </citation>
    <scope>NUCLEOTIDE SEQUENCE</scope>
    <source>
        <strain evidence="3">CPCC 203407</strain>
    </source>
</reference>
<dbReference type="AlphaFoldDB" id="A0AA41XFQ6"/>
<dbReference type="PROSITE" id="PS00061">
    <property type="entry name" value="ADH_SHORT"/>
    <property type="match status" value="1"/>
</dbReference>
<dbReference type="GO" id="GO:0016491">
    <property type="term" value="F:oxidoreductase activity"/>
    <property type="evidence" value="ECO:0007669"/>
    <property type="project" value="UniProtKB-KW"/>
</dbReference>